<dbReference type="Gene3D" id="1.25.40.10">
    <property type="entry name" value="Tetratricopeptide repeat domain"/>
    <property type="match status" value="1"/>
</dbReference>
<dbReference type="OrthoDB" id="3215106at2"/>
<dbReference type="SUPFAM" id="SSF48452">
    <property type="entry name" value="TPR-like"/>
    <property type="match status" value="1"/>
</dbReference>
<proteinExistence type="predicted"/>
<dbReference type="GO" id="GO:0003677">
    <property type="term" value="F:DNA binding"/>
    <property type="evidence" value="ECO:0007669"/>
    <property type="project" value="InterPro"/>
</dbReference>
<gene>
    <name evidence="2" type="ORF">FHX75_121327</name>
</gene>
<evidence type="ECO:0000313" key="3">
    <source>
        <dbReference type="Proteomes" id="UP000319927"/>
    </source>
</evidence>
<dbReference type="InterPro" id="IPR010982">
    <property type="entry name" value="Lambda_DNA-bd_dom_sf"/>
</dbReference>
<dbReference type="Gene3D" id="1.10.260.40">
    <property type="entry name" value="lambda repressor-like DNA-binding domains"/>
    <property type="match status" value="1"/>
</dbReference>
<reference evidence="2 3" key="1">
    <citation type="submission" date="2019-06" db="EMBL/GenBank/DDBJ databases">
        <title>Sequencing the genomes of 1000 actinobacteria strains.</title>
        <authorList>
            <person name="Klenk H.-P."/>
        </authorList>
    </citation>
    <scope>NUCLEOTIDE SEQUENCE [LARGE SCALE GENOMIC DNA]</scope>
    <source>
        <strain evidence="2 3">DSM 102131</strain>
    </source>
</reference>
<dbReference type="SUPFAM" id="SSF47413">
    <property type="entry name" value="lambda repressor-like DNA-binding domains"/>
    <property type="match status" value="1"/>
</dbReference>
<comment type="caution">
    <text evidence="2">The sequence shown here is derived from an EMBL/GenBank/DDBJ whole genome shotgun (WGS) entry which is preliminary data.</text>
</comment>
<name>A0A561WG49_9ACTN</name>
<protein>
    <submittedName>
        <fullName evidence="2">Transcriptional regulator with XRE-family HTH domain</fullName>
    </submittedName>
</protein>
<evidence type="ECO:0000259" key="1">
    <source>
        <dbReference type="PROSITE" id="PS50943"/>
    </source>
</evidence>
<dbReference type="AlphaFoldDB" id="A0A561WG49"/>
<dbReference type="CDD" id="cd00093">
    <property type="entry name" value="HTH_XRE"/>
    <property type="match status" value="1"/>
</dbReference>
<dbReference type="RefSeq" id="WP_154941235.1">
    <property type="nucleotide sequence ID" value="NZ_VIXA01000002.1"/>
</dbReference>
<dbReference type="Proteomes" id="UP000319927">
    <property type="component" value="Unassembled WGS sequence"/>
</dbReference>
<dbReference type="PROSITE" id="PS50943">
    <property type="entry name" value="HTH_CROC1"/>
    <property type="match status" value="1"/>
</dbReference>
<dbReference type="SMART" id="SM00530">
    <property type="entry name" value="HTH_XRE"/>
    <property type="match status" value="1"/>
</dbReference>
<dbReference type="InterPro" id="IPR011990">
    <property type="entry name" value="TPR-like_helical_dom_sf"/>
</dbReference>
<organism evidence="2 3">
    <name type="scientific">Micromonospora palomenae</name>
    <dbReference type="NCBI Taxonomy" id="1461247"/>
    <lineage>
        <taxon>Bacteria</taxon>
        <taxon>Bacillati</taxon>
        <taxon>Actinomycetota</taxon>
        <taxon>Actinomycetes</taxon>
        <taxon>Micromonosporales</taxon>
        <taxon>Micromonosporaceae</taxon>
        <taxon>Micromonospora</taxon>
    </lineage>
</organism>
<dbReference type="InterPro" id="IPR001387">
    <property type="entry name" value="Cro/C1-type_HTH"/>
</dbReference>
<keyword evidence="3" id="KW-1185">Reference proteome</keyword>
<accession>A0A561WG49</accession>
<dbReference type="Pfam" id="PF13560">
    <property type="entry name" value="HTH_31"/>
    <property type="match status" value="1"/>
</dbReference>
<evidence type="ECO:0000313" key="2">
    <source>
        <dbReference type="EMBL" id="TWG22791.1"/>
    </source>
</evidence>
<sequence length="409" mass="44884">MAATHSADHPSFGAQLRRLRAERAWSLRDLAERITYNRGYIGKVEQGEKFPERQFAERADQAFGTRGALVGAWEAEASERHDAERTGRLLTASVKDSLRLLTAAEERHDLAEISDGVGGLAMAYLGTPPGPMLQGAVELRGEVLQRLRERHYRPHELKDLYLLLGRLQGVLAYAALDLGSADAAMTHAQAAWTCAEHAGDNELRAWTRGTQSLIARFQGNYAHALDYVHDGLRYKARGTGRIRLLCGVAQCHANLGDSVGANRTLDLAQTEREELATTDSVDGLFGFSVAKQHYYAGSSLIWLAGGADAERAAREAEQAITLWEKEPPESRSLDDEALAHVYQGTALLQVGDLDSATAAIRPILDLPADRQISWIKKRLARFAAMLRADPYRGSSAADDLYEEIRNLGG</sequence>
<dbReference type="EMBL" id="VIXA01000002">
    <property type="protein sequence ID" value="TWG22791.1"/>
    <property type="molecule type" value="Genomic_DNA"/>
</dbReference>
<feature type="domain" description="HTH cro/C1-type" evidence="1">
    <location>
        <begin position="16"/>
        <end position="70"/>
    </location>
</feature>